<feature type="transmembrane region" description="Helical" evidence="7">
    <location>
        <begin position="376"/>
        <end position="395"/>
    </location>
</feature>
<keyword evidence="4 7" id="KW-0812">Transmembrane</keyword>
<dbReference type="NCBIfam" id="NF037981">
    <property type="entry name" value="NCS2_1"/>
    <property type="match status" value="1"/>
</dbReference>
<comment type="subcellular location">
    <subcellularLocation>
        <location evidence="1">Membrane</location>
        <topology evidence="1">Multi-pass membrane protein</topology>
    </subcellularLocation>
</comment>
<protein>
    <submittedName>
        <fullName evidence="8">Xanthine permease</fullName>
    </submittedName>
</protein>
<comment type="similarity">
    <text evidence="2">Belongs to the nucleobase:cation symporter-2 (NCS2) (TC 2.A.40) family.</text>
</comment>
<reference evidence="8 9" key="1">
    <citation type="submission" date="2017-07" db="EMBL/GenBank/DDBJ databases">
        <title>The genome sequence of Paludifilum halophilum highlights mechanisms for microbial adaptation to high salt environemnts.</title>
        <authorList>
            <person name="Belbahri L."/>
        </authorList>
    </citation>
    <scope>NUCLEOTIDE SEQUENCE [LARGE SCALE GENOMIC DNA]</scope>
    <source>
        <strain evidence="8 9">DSM 102817</strain>
    </source>
</reference>
<evidence type="ECO:0000256" key="4">
    <source>
        <dbReference type="ARBA" id="ARBA00022692"/>
    </source>
</evidence>
<feature type="transmembrane region" description="Helical" evidence="7">
    <location>
        <begin position="74"/>
        <end position="92"/>
    </location>
</feature>
<name>A0A235B4Q9_9BACL</name>
<dbReference type="InterPro" id="IPR006043">
    <property type="entry name" value="NCS2"/>
</dbReference>
<evidence type="ECO:0000313" key="9">
    <source>
        <dbReference type="Proteomes" id="UP000215459"/>
    </source>
</evidence>
<feature type="transmembrane region" description="Helical" evidence="7">
    <location>
        <begin position="238"/>
        <end position="263"/>
    </location>
</feature>
<keyword evidence="9" id="KW-1185">Reference proteome</keyword>
<dbReference type="GO" id="GO:0042907">
    <property type="term" value="F:xanthine transmembrane transporter activity"/>
    <property type="evidence" value="ECO:0007669"/>
    <property type="project" value="TreeGrafter"/>
</dbReference>
<keyword evidence="3" id="KW-0813">Transport</keyword>
<sequence length="441" mass="47457">MKRETGNTAFGSLQWFVFMVSNVVAMPIVIGEIYRLPEPEVADLMQRAFFIIGVTSLLQGWFGHRLPIADGPAGIWLGVFVIMGDAAVRQGSDLGMTLRSLESGMLMTGMLLALLGLTGFLRRMIALFTPLVTGVYLLLLVFQLSGVFLQGMLGIRGDPPRLDGWTTLLSFGVMLLVILLSVKGKGWMKNYSILIGIGVGWSAFGIMGLSPTPPQTDSWFRLPEVFAWGPPLLDPGMLLSGVLIAVVLLSNIVASVAAVDQVVHGKDRVDRRSLDRGGLFNGVGNMLAAVFSSVGMVPLSNSAGFIQVIHQRRMRPYRIAGVMLVAVSLVPVLTTFLAGLPSPVTYAVLLASFTQIVGIGVRNVVDGPLDQRRMTILGTSLMIGVGLLFVPPEVFRTFPSVVQLITSNGLLVGTVVAMLMERVWGKNPHRLNSAGIDDGRA</sequence>
<keyword evidence="5 7" id="KW-1133">Transmembrane helix</keyword>
<dbReference type="Pfam" id="PF00860">
    <property type="entry name" value="Xan_ur_permease"/>
    <property type="match status" value="1"/>
</dbReference>
<dbReference type="PANTHER" id="PTHR42810">
    <property type="entry name" value="PURINE PERMEASE C1399.01C-RELATED"/>
    <property type="match status" value="1"/>
</dbReference>
<gene>
    <name evidence="8" type="ORF">CHM34_12620</name>
</gene>
<feature type="transmembrane region" description="Helical" evidence="7">
    <location>
        <begin position="104"/>
        <end position="121"/>
    </location>
</feature>
<dbReference type="Proteomes" id="UP000215459">
    <property type="component" value="Unassembled WGS sequence"/>
</dbReference>
<feature type="transmembrane region" description="Helical" evidence="7">
    <location>
        <begin position="344"/>
        <end position="364"/>
    </location>
</feature>
<dbReference type="AlphaFoldDB" id="A0A235B4Q9"/>
<feature type="transmembrane region" description="Helical" evidence="7">
    <location>
        <begin position="12"/>
        <end position="33"/>
    </location>
</feature>
<feature type="transmembrane region" description="Helical" evidence="7">
    <location>
        <begin position="165"/>
        <end position="182"/>
    </location>
</feature>
<evidence type="ECO:0000256" key="7">
    <source>
        <dbReference type="SAM" id="Phobius"/>
    </source>
</evidence>
<evidence type="ECO:0000256" key="5">
    <source>
        <dbReference type="ARBA" id="ARBA00022989"/>
    </source>
</evidence>
<comment type="caution">
    <text evidence="8">The sequence shown here is derived from an EMBL/GenBank/DDBJ whole genome shotgun (WGS) entry which is preliminary data.</text>
</comment>
<feature type="transmembrane region" description="Helical" evidence="7">
    <location>
        <begin position="45"/>
        <end position="62"/>
    </location>
</feature>
<feature type="transmembrane region" description="Helical" evidence="7">
    <location>
        <begin position="401"/>
        <end position="420"/>
    </location>
</feature>
<evidence type="ECO:0000313" key="8">
    <source>
        <dbReference type="EMBL" id="OYD07221.1"/>
    </source>
</evidence>
<evidence type="ECO:0000256" key="3">
    <source>
        <dbReference type="ARBA" id="ARBA00022448"/>
    </source>
</evidence>
<dbReference type="EMBL" id="NOWF01000007">
    <property type="protein sequence ID" value="OYD07221.1"/>
    <property type="molecule type" value="Genomic_DNA"/>
</dbReference>
<organism evidence="8 9">
    <name type="scientific">Paludifilum halophilum</name>
    <dbReference type="NCBI Taxonomy" id="1642702"/>
    <lineage>
        <taxon>Bacteria</taxon>
        <taxon>Bacillati</taxon>
        <taxon>Bacillota</taxon>
        <taxon>Bacilli</taxon>
        <taxon>Bacillales</taxon>
        <taxon>Thermoactinomycetaceae</taxon>
        <taxon>Paludifilum</taxon>
    </lineage>
</organism>
<proteinExistence type="inferred from homology"/>
<keyword evidence="6 7" id="KW-0472">Membrane</keyword>
<feature type="transmembrane region" description="Helical" evidence="7">
    <location>
        <begin position="191"/>
        <end position="210"/>
    </location>
</feature>
<feature type="transmembrane region" description="Helical" evidence="7">
    <location>
        <begin position="319"/>
        <end position="338"/>
    </location>
</feature>
<accession>A0A235B4Q9</accession>
<dbReference type="OrthoDB" id="5597247at2"/>
<evidence type="ECO:0000256" key="6">
    <source>
        <dbReference type="ARBA" id="ARBA00023136"/>
    </source>
</evidence>
<dbReference type="GO" id="GO:0005886">
    <property type="term" value="C:plasma membrane"/>
    <property type="evidence" value="ECO:0007669"/>
    <property type="project" value="TreeGrafter"/>
</dbReference>
<dbReference type="PANTHER" id="PTHR42810:SF1">
    <property type="entry name" value="PURINE PERMEASE YWDJ-RELATED"/>
    <property type="match status" value="1"/>
</dbReference>
<dbReference type="RefSeq" id="WP_094264964.1">
    <property type="nucleotide sequence ID" value="NZ_NOWF01000007.1"/>
</dbReference>
<evidence type="ECO:0000256" key="2">
    <source>
        <dbReference type="ARBA" id="ARBA00008821"/>
    </source>
</evidence>
<feature type="transmembrane region" description="Helical" evidence="7">
    <location>
        <begin position="133"/>
        <end position="153"/>
    </location>
</feature>
<evidence type="ECO:0000256" key="1">
    <source>
        <dbReference type="ARBA" id="ARBA00004141"/>
    </source>
</evidence>